<proteinExistence type="predicted"/>
<dbReference type="InterPro" id="IPR029147">
    <property type="entry name" value="CFAP77"/>
</dbReference>
<dbReference type="GeneID" id="27689419"/>
<feature type="region of interest" description="Disordered" evidence="1">
    <location>
        <begin position="385"/>
        <end position="405"/>
    </location>
</feature>
<organism evidence="2 3">
    <name type="scientific">Spizellomyces punctatus (strain DAOM BR117)</name>
    <dbReference type="NCBI Taxonomy" id="645134"/>
    <lineage>
        <taxon>Eukaryota</taxon>
        <taxon>Fungi</taxon>
        <taxon>Fungi incertae sedis</taxon>
        <taxon>Chytridiomycota</taxon>
        <taxon>Chytridiomycota incertae sedis</taxon>
        <taxon>Chytridiomycetes</taxon>
        <taxon>Spizellomycetales</taxon>
        <taxon>Spizellomycetaceae</taxon>
        <taxon>Spizellomyces</taxon>
    </lineage>
</organism>
<dbReference type="PANTHER" id="PTHR28617:SF1">
    <property type="entry name" value="CILIA- AND FLAGELLA-ASSOCIATED PROTEIN 77"/>
    <property type="match status" value="1"/>
</dbReference>
<keyword evidence="3" id="KW-1185">Reference proteome</keyword>
<dbReference type="OrthoDB" id="532484at2759"/>
<dbReference type="InParanoid" id="A0A0L0H9Z3"/>
<evidence type="ECO:0000313" key="3">
    <source>
        <dbReference type="Proteomes" id="UP000053201"/>
    </source>
</evidence>
<sequence length="475" mass="51977">MAPNLEGPVMSANAGNIPTVTPLAYTASGRATTNVLLVKDYVGKTRPSVYSLPGLNHVYGKRVERDPNESTATVLQHWHVRALSKDSAPALDYIAMNRNSAKQGIINPKAIRTYRKLHPVHVGTEEHHLGGLKTMNGGNALYRKAPLPSDHDQWFTYGKPTRPSTPVAALMTDKYQREWLEQQEANEKTSLPKVKAKKKKQVNSVQQRSQKAAPLTTLSIAERDPWSLWKMSRFQKVPADINSWRSKDDPAMNFEPHPKPVFRVVNDKWLGVQPRELTRPIYMQDDLEAQAAAVAAQPYKPKSGGKKKAKSTGKEVRFAIRDWKDSEGNVAVSATVSPSVEIPSGAVKESNITTTEVQTSPASVTTKKTEVQKTLTGASFKSEVSHTYPTAETSTIQSTEQKNGEVPKTVVTEVAKDPATGLQFAETYVPGTAPGPDGKPAVVTSGIVKKEDMKELPALPQRTGQYAAVEGTIKV</sequence>
<feature type="compositionally biased region" description="Polar residues" evidence="1">
    <location>
        <begin position="385"/>
        <end position="401"/>
    </location>
</feature>
<dbReference type="AlphaFoldDB" id="A0A0L0H9Z3"/>
<evidence type="ECO:0000313" key="2">
    <source>
        <dbReference type="EMBL" id="KNC98380.1"/>
    </source>
</evidence>
<name>A0A0L0H9Z3_SPIPD</name>
<accession>A0A0L0H9Z3</accession>
<dbReference type="Proteomes" id="UP000053201">
    <property type="component" value="Unassembled WGS sequence"/>
</dbReference>
<dbReference type="eggNOG" id="ENOG502S0WI">
    <property type="taxonomic scope" value="Eukaryota"/>
</dbReference>
<evidence type="ECO:0000256" key="1">
    <source>
        <dbReference type="SAM" id="MobiDB-lite"/>
    </source>
</evidence>
<dbReference type="RefSeq" id="XP_016606420.1">
    <property type="nucleotide sequence ID" value="XM_016754293.1"/>
</dbReference>
<dbReference type="STRING" id="645134.A0A0L0H9Z3"/>
<dbReference type="VEuPathDB" id="FungiDB:SPPG_06087"/>
<protein>
    <submittedName>
        <fullName evidence="2">Uncharacterized protein</fullName>
    </submittedName>
</protein>
<dbReference type="Pfam" id="PF14825">
    <property type="entry name" value="CFAP77"/>
    <property type="match status" value="1"/>
</dbReference>
<reference evidence="2 3" key="1">
    <citation type="submission" date="2009-08" db="EMBL/GenBank/DDBJ databases">
        <title>The Genome Sequence of Spizellomyces punctatus strain DAOM BR117.</title>
        <authorList>
            <consortium name="The Broad Institute Genome Sequencing Platform"/>
            <person name="Russ C."/>
            <person name="Cuomo C."/>
            <person name="Shea T."/>
            <person name="Young S.K."/>
            <person name="Zeng Q."/>
            <person name="Koehrsen M."/>
            <person name="Haas B."/>
            <person name="Borodovsky M."/>
            <person name="Guigo R."/>
            <person name="Alvarado L."/>
            <person name="Berlin A."/>
            <person name="Bochicchio J."/>
            <person name="Borenstein D."/>
            <person name="Chapman S."/>
            <person name="Chen Z."/>
            <person name="Engels R."/>
            <person name="Freedman E."/>
            <person name="Gellesch M."/>
            <person name="Goldberg J."/>
            <person name="Griggs A."/>
            <person name="Gujja S."/>
            <person name="Heiman D."/>
            <person name="Hepburn T."/>
            <person name="Howarth C."/>
            <person name="Jen D."/>
            <person name="Larson L."/>
            <person name="Lewis B."/>
            <person name="Mehta T."/>
            <person name="Park D."/>
            <person name="Pearson M."/>
            <person name="Roberts A."/>
            <person name="Saif S."/>
            <person name="Shenoy N."/>
            <person name="Sisk P."/>
            <person name="Stolte C."/>
            <person name="Sykes S."/>
            <person name="Thomson T."/>
            <person name="Walk T."/>
            <person name="White J."/>
            <person name="Yandava C."/>
            <person name="Burger G."/>
            <person name="Gray M.W."/>
            <person name="Holland P.W.H."/>
            <person name="King N."/>
            <person name="Lang F.B.F."/>
            <person name="Roger A.J."/>
            <person name="Ruiz-Trillo I."/>
            <person name="Lander E."/>
            <person name="Nusbaum C."/>
        </authorList>
    </citation>
    <scope>NUCLEOTIDE SEQUENCE [LARGE SCALE GENOMIC DNA]</scope>
    <source>
        <strain evidence="2 3">DAOM BR117</strain>
    </source>
</reference>
<dbReference type="EMBL" id="KQ257460">
    <property type="protein sequence ID" value="KNC98380.1"/>
    <property type="molecule type" value="Genomic_DNA"/>
</dbReference>
<gene>
    <name evidence="2" type="ORF">SPPG_06087</name>
</gene>
<dbReference type="PANTHER" id="PTHR28617">
    <property type="entry name" value="CILIA- AND FLAGELLA-ASSOCIATED PROTEIN 77"/>
    <property type="match status" value="1"/>
</dbReference>